<evidence type="ECO:0000313" key="10">
    <source>
        <dbReference type="Proteomes" id="UP000249605"/>
    </source>
</evidence>
<keyword evidence="10" id="KW-1185">Reference proteome</keyword>
<dbReference type="RefSeq" id="WP_111066527.1">
    <property type="nucleotide sequence ID" value="NZ_CP029829.1"/>
</dbReference>
<gene>
    <name evidence="5 9" type="primary">dksA</name>
    <name evidence="9" type="ORF">DM194_06795</name>
</gene>
<dbReference type="InterPro" id="IPR048489">
    <property type="entry name" value="DksA_N"/>
</dbReference>
<dbReference type="PANTHER" id="PTHR33823:SF2">
    <property type="entry name" value="RNA POLYMERASE-BINDING TRANSCRIPTION FACTOR DKSA"/>
    <property type="match status" value="1"/>
</dbReference>
<dbReference type="GO" id="GO:0008270">
    <property type="term" value="F:zinc ion binding"/>
    <property type="evidence" value="ECO:0007669"/>
    <property type="project" value="UniProtKB-UniRule"/>
</dbReference>
<evidence type="ECO:0000256" key="2">
    <source>
        <dbReference type="ARBA" id="ARBA00022723"/>
    </source>
</evidence>
<evidence type="ECO:0000256" key="1">
    <source>
        <dbReference type="ARBA" id="ARBA00022490"/>
    </source>
</evidence>
<dbReference type="InterPro" id="IPR037187">
    <property type="entry name" value="DnaK_N"/>
</dbReference>
<dbReference type="PROSITE" id="PS51128">
    <property type="entry name" value="ZF_DKSA_2"/>
    <property type="match status" value="1"/>
</dbReference>
<accession>A0A2U9S2W6</accession>
<evidence type="ECO:0000256" key="4">
    <source>
        <dbReference type="ARBA" id="ARBA00022833"/>
    </source>
</evidence>
<dbReference type="Gene3D" id="1.20.120.910">
    <property type="entry name" value="DksA, coiled-coil domain"/>
    <property type="match status" value="1"/>
</dbReference>
<dbReference type="PROSITE" id="PS01102">
    <property type="entry name" value="ZF_DKSA_1"/>
    <property type="match status" value="1"/>
</dbReference>
<protein>
    <recommendedName>
        <fullName evidence="5">RNA polymerase-binding transcription factor DksA</fullName>
    </recommendedName>
</protein>
<dbReference type="PANTHER" id="PTHR33823">
    <property type="entry name" value="RNA POLYMERASE-BINDING TRANSCRIPTION FACTOR DKSA-RELATED"/>
    <property type="match status" value="1"/>
</dbReference>
<evidence type="ECO:0000256" key="6">
    <source>
        <dbReference type="PROSITE-ProRule" id="PRU00510"/>
    </source>
</evidence>
<evidence type="ECO:0000259" key="8">
    <source>
        <dbReference type="Pfam" id="PF21157"/>
    </source>
</evidence>
<keyword evidence="2 5" id="KW-0479">Metal-binding</keyword>
<evidence type="ECO:0000313" key="9">
    <source>
        <dbReference type="EMBL" id="AWU93995.1"/>
    </source>
</evidence>
<proteinExistence type="inferred from homology"/>
<comment type="caution">
    <text evidence="5">Lacks conserved residue(s) required for the propagation of feature annotation.</text>
</comment>
<comment type="similarity">
    <text evidence="5">Belongs to the DksA family.</text>
</comment>
<dbReference type="SUPFAM" id="SSF109635">
    <property type="entry name" value="DnaK suppressor protein DksA, alpha-hairpin domain"/>
    <property type="match status" value="1"/>
</dbReference>
<comment type="subcellular location">
    <subcellularLocation>
        <location evidence="5">Cytoplasm</location>
    </subcellularLocation>
</comment>
<evidence type="ECO:0000259" key="7">
    <source>
        <dbReference type="Pfam" id="PF01258"/>
    </source>
</evidence>
<dbReference type="HAMAP" id="MF_00926">
    <property type="entry name" value="DksA"/>
    <property type="match status" value="1"/>
</dbReference>
<evidence type="ECO:0000256" key="5">
    <source>
        <dbReference type="HAMAP-Rule" id="MF_00926"/>
    </source>
</evidence>
<keyword evidence="3 5" id="KW-0863">Zinc-finger</keyword>
<dbReference type="OrthoDB" id="9803742at2"/>
<organism evidence="9 10">
    <name type="scientific">Azospirillum ramasamyi</name>
    <dbReference type="NCBI Taxonomy" id="682998"/>
    <lineage>
        <taxon>Bacteria</taxon>
        <taxon>Pseudomonadati</taxon>
        <taxon>Pseudomonadota</taxon>
        <taxon>Alphaproteobacteria</taxon>
        <taxon>Rhodospirillales</taxon>
        <taxon>Azospirillaceae</taxon>
        <taxon>Azospirillum</taxon>
    </lineage>
</organism>
<dbReference type="SUPFAM" id="SSF57716">
    <property type="entry name" value="Glucocorticoid receptor-like (DNA-binding domain)"/>
    <property type="match status" value="1"/>
</dbReference>
<dbReference type="Pfam" id="PF01258">
    <property type="entry name" value="zf-dskA_traR"/>
    <property type="match status" value="1"/>
</dbReference>
<name>A0A2U9S2W6_9PROT</name>
<dbReference type="EMBL" id="CP029829">
    <property type="protein sequence ID" value="AWU93995.1"/>
    <property type="molecule type" value="Genomic_DNA"/>
</dbReference>
<dbReference type="Pfam" id="PF21157">
    <property type="entry name" value="DksA_N"/>
    <property type="match status" value="1"/>
</dbReference>
<dbReference type="Proteomes" id="UP000249605">
    <property type="component" value="Chromosome"/>
</dbReference>
<dbReference type="InterPro" id="IPR000962">
    <property type="entry name" value="Znf_DskA_TraR"/>
</dbReference>
<feature type="domain" description="DnaK suppressor protein DksA N-terminal" evidence="8">
    <location>
        <begin position="24"/>
        <end position="93"/>
    </location>
</feature>
<dbReference type="NCBIfam" id="TIGR02420">
    <property type="entry name" value="dksA"/>
    <property type="match status" value="1"/>
</dbReference>
<comment type="function">
    <text evidence="5">Transcription factor that acts by binding directly to the RNA polymerase (RNAP). Required for negative regulation of rRNA expression and positive regulation of several amino acid biosynthesis promoters.</text>
</comment>
<feature type="domain" description="Zinc finger DksA/TraR C4-type" evidence="7">
    <location>
        <begin position="96"/>
        <end position="131"/>
    </location>
</feature>
<dbReference type="KEGG" id="azm:DM194_06795"/>
<comment type="subunit">
    <text evidence="5">Interacts directly with the RNA polymerase.</text>
</comment>
<keyword evidence="4 5" id="KW-0862">Zinc</keyword>
<sequence>MTSPLLPQNYSPSEDEEFMNPIMREYFRQKLLRWRAELLAESTGTLNSLQEGGIQEPDIADRASAETDRALELRTRDRERKLISKIDAALERLVDGTYGYCEETGDPISVRRLDARPIATLSLEAQERHERMERTQRDD</sequence>
<feature type="zinc finger region" description="dksA C4-type" evidence="6">
    <location>
        <begin position="101"/>
        <end position="125"/>
    </location>
</feature>
<evidence type="ECO:0000256" key="3">
    <source>
        <dbReference type="ARBA" id="ARBA00022771"/>
    </source>
</evidence>
<keyword evidence="1 5" id="KW-0963">Cytoplasm</keyword>
<reference evidence="9 10" key="1">
    <citation type="journal article" date="2019" name="Int. J. Syst. Evol. Microbiol.">
        <title>Azospirillum ramasamyi sp. nov., a novel diazotrophic bacterium isolated from fermented bovine products.</title>
        <authorList>
            <person name="Anandham R."/>
            <person name="Heo J."/>
            <person name="Krishnamoorthy R."/>
            <person name="SenthilKumar M."/>
            <person name="Gopal N.O."/>
            <person name="Kim S.J."/>
            <person name="Kwon S.W."/>
        </authorList>
    </citation>
    <scope>NUCLEOTIDE SEQUENCE [LARGE SCALE GENOMIC DNA]</scope>
    <source>
        <strain evidence="9 10">M2T2B2</strain>
    </source>
</reference>
<dbReference type="GO" id="GO:0005737">
    <property type="term" value="C:cytoplasm"/>
    <property type="evidence" value="ECO:0007669"/>
    <property type="project" value="UniProtKB-SubCell"/>
</dbReference>
<dbReference type="AlphaFoldDB" id="A0A2U9S2W6"/>
<dbReference type="GO" id="GO:0010468">
    <property type="term" value="P:regulation of gene expression"/>
    <property type="evidence" value="ECO:0007669"/>
    <property type="project" value="UniProtKB-UniRule"/>
</dbReference>
<dbReference type="InterPro" id="IPR012784">
    <property type="entry name" value="DksA_RNA_pol-bd"/>
</dbReference>
<dbReference type="InterPro" id="IPR020458">
    <property type="entry name" value="Znf_DskA_TraR_CS"/>
</dbReference>